<dbReference type="Pfam" id="PF07986">
    <property type="entry name" value="TBCC"/>
    <property type="match status" value="1"/>
</dbReference>
<evidence type="ECO:0000256" key="2">
    <source>
        <dbReference type="ARBA" id="ARBA00004647"/>
    </source>
</evidence>
<evidence type="ECO:0000256" key="1">
    <source>
        <dbReference type="ARBA" id="ARBA00004300"/>
    </source>
</evidence>
<protein>
    <recommendedName>
        <fullName evidence="4">TBCC domain-containing protein 1</fullName>
    </recommendedName>
</protein>
<dbReference type="Gene3D" id="2.160.20.70">
    <property type="match status" value="1"/>
</dbReference>
<dbReference type="Proteomes" id="UP000009170">
    <property type="component" value="Unassembled WGS sequence"/>
</dbReference>
<dbReference type="InterPro" id="IPR006599">
    <property type="entry name" value="CARP_motif"/>
</dbReference>
<accession>A0A096PB83</accession>
<evidence type="ECO:0000313" key="10">
    <source>
        <dbReference type="Proteomes" id="UP000009170"/>
    </source>
</evidence>
<feature type="domain" description="C-CAP/cofactor C-like" evidence="8">
    <location>
        <begin position="336"/>
        <end position="466"/>
    </location>
</feature>
<sequence>MRARCRPRGEVVDHGGVVPVRLTVPGLGSGARAFAAAREALLDASHGADRISVDVAARALGTSNEAMRIVFDAMRATSERYWEDVTSEEESTCETRRLCAFLLTLRYTAAGGQSTSVLRDDGAFGAFEETSAESSGSESGGKAAPMSPPSRSPSKWAALRRGREGSGHGEGGGDAFGAWSSEGDDDAFGTFLFQNWDAVARGCQLTKEGSSTLTRDEVECLDFLFEVRDERGERSTLAKCALGNDREIDVTHLREWVARHMDPLHAAATSTSASAGAVSNVSTVAAIAEMAVTVDESTLKTVVTVDGAHKTTVVRRQGYESTRAASGSAASCRTSPRDLPTFGSPGYIAGATPTATITDCTDSIIYLLEPYHYLNISGCVDCTIIVGVVARSARVERCERVTLICAAKRVAVRSCFDCTFHLGITRQPVFVGHNRKCVLAPYNTFYEHLCEHLAEARLVPDECTAWDRPAVLGTDVTIKDSSTSPRAPDVVRISSGVALMPPDAFSLFIIPFRKFSPEDVDVGADTTPPTPSSVAPITQANPFNTPASYVNALDAKMQRIGDVRTLVRDAPLADVTRAELQGAIQSHFKSWLQQSGKSREVFDLSAIDRDELLGSTSRRHTV</sequence>
<evidence type="ECO:0000313" key="9">
    <source>
        <dbReference type="EMBL" id="CEG01846.1"/>
    </source>
</evidence>
<feature type="compositionally biased region" description="Low complexity" evidence="7">
    <location>
        <begin position="128"/>
        <end position="145"/>
    </location>
</feature>
<reference evidence="9 10" key="2">
    <citation type="journal article" date="2014" name="BMC Genomics">
        <title>An improved genome of the model marine alga Ostreococcus tauri unfolds by assessing Illumina de novo assemblies.</title>
        <authorList>
            <person name="Blanc-Mathieu R."/>
            <person name="Verhelst B."/>
            <person name="Derelle E."/>
            <person name="Rombauts S."/>
            <person name="Bouget F.Y."/>
            <person name="Carre I."/>
            <person name="Chateau A."/>
            <person name="Eyre-Walker A."/>
            <person name="Grimsley N."/>
            <person name="Moreau H."/>
            <person name="Piegu B."/>
            <person name="Rivals E."/>
            <person name="Schackwitz W."/>
            <person name="Van de Peer Y."/>
            <person name="Piganeau G."/>
        </authorList>
    </citation>
    <scope>NUCLEOTIDE SEQUENCE [LARGE SCALE GENOMIC DNA]</scope>
    <source>
        <strain evidence="10">OTTH 0595 / CCAP 157/2 / RCC745</strain>
    </source>
</reference>
<dbReference type="InterPro" id="IPR016098">
    <property type="entry name" value="CAP/MinC_C"/>
</dbReference>
<evidence type="ECO:0000256" key="5">
    <source>
        <dbReference type="ARBA" id="ARBA00022490"/>
    </source>
</evidence>
<dbReference type="SMART" id="SM00673">
    <property type="entry name" value="CARP"/>
    <property type="match status" value="2"/>
</dbReference>
<dbReference type="OrthoDB" id="427777at2759"/>
<keyword evidence="10" id="KW-1185">Reference proteome</keyword>
<organism evidence="9 10">
    <name type="scientific">Ostreococcus tauri</name>
    <name type="common">Marine green alga</name>
    <dbReference type="NCBI Taxonomy" id="70448"/>
    <lineage>
        <taxon>Eukaryota</taxon>
        <taxon>Viridiplantae</taxon>
        <taxon>Chlorophyta</taxon>
        <taxon>Mamiellophyceae</taxon>
        <taxon>Mamiellales</taxon>
        <taxon>Bathycoccaceae</taxon>
        <taxon>Ostreococcus</taxon>
    </lineage>
</organism>
<keyword evidence="6" id="KW-0206">Cytoskeleton</keyword>
<reference evidence="10" key="1">
    <citation type="journal article" date="2006" name="Proc. Natl. Acad. Sci. U.S.A.">
        <title>Genome analysis of the smallest free-living eukaryote Ostreococcus tauri unveils many unique features.</title>
        <authorList>
            <person name="Derelle E."/>
            <person name="Ferraz C."/>
            <person name="Rombauts S."/>
            <person name="Rouze P."/>
            <person name="Worden A.Z."/>
            <person name="Robbens S."/>
            <person name="Partensky F."/>
            <person name="Degroeve S."/>
            <person name="Echeynie S."/>
            <person name="Cooke R."/>
            <person name="Saeys Y."/>
            <person name="Wuyts J."/>
            <person name="Jabbari K."/>
            <person name="Bowler C."/>
            <person name="Panaud O."/>
            <person name="Piegu B."/>
            <person name="Ball S.G."/>
            <person name="Ral J.-P."/>
            <person name="Bouget F.-Y."/>
            <person name="Piganeau G."/>
            <person name="De Baets B."/>
            <person name="Picard A."/>
            <person name="Delseny M."/>
            <person name="Demaille J."/>
            <person name="Van de Peer Y."/>
            <person name="Moreau H."/>
        </authorList>
    </citation>
    <scope>NUCLEOTIDE SEQUENCE [LARGE SCALE GENOMIC DNA]</scope>
    <source>
        <strain evidence="10">OTTH 0595 / CCAP 157/2 / RCC745</strain>
    </source>
</reference>
<dbReference type="InterPro" id="IPR017901">
    <property type="entry name" value="C-CAP_CF_C-like"/>
</dbReference>
<dbReference type="GeneID" id="9830771"/>
<dbReference type="PANTHER" id="PTHR16052">
    <property type="entry name" value="TBCC DOMAIN-CONTAINING PROTEIN 1"/>
    <property type="match status" value="1"/>
</dbReference>
<evidence type="ECO:0000256" key="4">
    <source>
        <dbReference type="ARBA" id="ARBA00017559"/>
    </source>
</evidence>
<gene>
    <name evidence="9" type="ORF">OT_ostta15g02410</name>
</gene>
<evidence type="ECO:0000256" key="6">
    <source>
        <dbReference type="ARBA" id="ARBA00023212"/>
    </source>
</evidence>
<name>A0A096PB83_OSTTA</name>
<evidence type="ECO:0000256" key="3">
    <source>
        <dbReference type="ARBA" id="ARBA00008848"/>
    </source>
</evidence>
<dbReference type="InterPro" id="IPR012945">
    <property type="entry name" value="Tubulin-bd_cofactor_C_dom"/>
</dbReference>
<dbReference type="KEGG" id="ota:OT_ostta15g02410"/>
<dbReference type="RefSeq" id="XP_022841202.1">
    <property type="nucleotide sequence ID" value="XM_022982448.1"/>
</dbReference>
<dbReference type="PANTHER" id="PTHR16052:SF0">
    <property type="entry name" value="TBCC DOMAIN-CONTAINING PROTEIN 1"/>
    <property type="match status" value="1"/>
</dbReference>
<comment type="subcellular location">
    <subcellularLocation>
        <location evidence="1">Cytoplasm</location>
        <location evidence="1">Cytoskeleton</location>
        <location evidence="1">Microtubule organizing center</location>
        <location evidence="1">Centrosome</location>
    </subcellularLocation>
    <subcellularLocation>
        <location evidence="2">Cytoplasm</location>
        <location evidence="2">Cytoskeleton</location>
        <location evidence="2">Spindle pole</location>
    </subcellularLocation>
</comment>
<feature type="region of interest" description="Disordered" evidence="7">
    <location>
        <begin position="128"/>
        <end position="179"/>
    </location>
</feature>
<dbReference type="EMBL" id="CAID01000015">
    <property type="protein sequence ID" value="CEG01846.1"/>
    <property type="molecule type" value="Genomic_DNA"/>
</dbReference>
<comment type="caution">
    <text evidence="9">The sequence shown here is derived from an EMBL/GenBank/DDBJ whole genome shotgun (WGS) entry which is preliminary data.</text>
</comment>
<keyword evidence="5" id="KW-0963">Cytoplasm</keyword>
<proteinExistence type="inferred from homology"/>
<evidence type="ECO:0000259" key="8">
    <source>
        <dbReference type="PROSITE" id="PS51329"/>
    </source>
</evidence>
<dbReference type="InParanoid" id="A0A096PB83"/>
<dbReference type="InterPro" id="IPR039589">
    <property type="entry name" value="TBCC1"/>
</dbReference>
<dbReference type="AlphaFoldDB" id="A0A096PB83"/>
<dbReference type="GO" id="GO:0000922">
    <property type="term" value="C:spindle pole"/>
    <property type="evidence" value="ECO:0007669"/>
    <property type="project" value="UniProtKB-SubCell"/>
</dbReference>
<comment type="similarity">
    <text evidence="3">Belongs to the TBCC family.</text>
</comment>
<evidence type="ECO:0000256" key="7">
    <source>
        <dbReference type="SAM" id="MobiDB-lite"/>
    </source>
</evidence>
<dbReference type="STRING" id="70448.A0A096PB83"/>
<dbReference type="PROSITE" id="PS51329">
    <property type="entry name" value="C_CAP_COFACTOR_C"/>
    <property type="match status" value="1"/>
</dbReference>